<dbReference type="Proteomes" id="UP000824988">
    <property type="component" value="Chromosome"/>
</dbReference>
<feature type="region of interest" description="Disordered" evidence="1">
    <location>
        <begin position="22"/>
        <end position="56"/>
    </location>
</feature>
<protein>
    <submittedName>
        <fullName evidence="3">Uncharacterized protein</fullName>
    </submittedName>
</protein>
<feature type="chain" id="PRO_5033986079" evidence="2">
    <location>
        <begin position="25"/>
        <end position="114"/>
    </location>
</feature>
<keyword evidence="2" id="KW-0732">Signal</keyword>
<organism evidence="3 4">
    <name type="scientific">Methylogaea oryzae</name>
    <dbReference type="NCBI Taxonomy" id="1295382"/>
    <lineage>
        <taxon>Bacteria</taxon>
        <taxon>Pseudomonadati</taxon>
        <taxon>Pseudomonadota</taxon>
        <taxon>Gammaproteobacteria</taxon>
        <taxon>Methylococcales</taxon>
        <taxon>Methylococcaceae</taxon>
        <taxon>Methylogaea</taxon>
    </lineage>
</organism>
<dbReference type="KEGG" id="moz:MoryE10_22380"/>
<name>A0A8D4VQ31_9GAMM</name>
<dbReference type="RefSeq" id="WP_221047073.1">
    <property type="nucleotide sequence ID" value="NZ_AP019782.1"/>
</dbReference>
<reference evidence="3" key="1">
    <citation type="submission" date="2019-06" db="EMBL/GenBank/DDBJ databases">
        <title>Complete genome sequence of Methylogaea oryzae strain JCM16910.</title>
        <authorList>
            <person name="Asakawa S."/>
        </authorList>
    </citation>
    <scope>NUCLEOTIDE SEQUENCE</scope>
    <source>
        <strain evidence="3">E10</strain>
    </source>
</reference>
<sequence>MKPKSPLIAAIAFALLAQAGTATAANPRAHARKPQKHSSAHRAQAPTPCQAASINPREDREIVIMKMTQRMDCLENKVNYLSEQLSLRSNGAVPSFVEKPKEFVIRYPRDPENP</sequence>
<feature type="signal peptide" evidence="2">
    <location>
        <begin position="1"/>
        <end position="24"/>
    </location>
</feature>
<evidence type="ECO:0000313" key="3">
    <source>
        <dbReference type="EMBL" id="BBL71632.1"/>
    </source>
</evidence>
<evidence type="ECO:0000256" key="1">
    <source>
        <dbReference type="SAM" id="MobiDB-lite"/>
    </source>
</evidence>
<keyword evidence="4" id="KW-1185">Reference proteome</keyword>
<dbReference type="AlphaFoldDB" id="A0A8D4VQ31"/>
<gene>
    <name evidence="3" type="ORF">MoryE10_22380</name>
</gene>
<proteinExistence type="predicted"/>
<feature type="compositionally biased region" description="Basic residues" evidence="1">
    <location>
        <begin position="29"/>
        <end position="40"/>
    </location>
</feature>
<evidence type="ECO:0000313" key="4">
    <source>
        <dbReference type="Proteomes" id="UP000824988"/>
    </source>
</evidence>
<evidence type="ECO:0000256" key="2">
    <source>
        <dbReference type="SAM" id="SignalP"/>
    </source>
</evidence>
<dbReference type="EMBL" id="AP019782">
    <property type="protein sequence ID" value="BBL71632.1"/>
    <property type="molecule type" value="Genomic_DNA"/>
</dbReference>
<accession>A0A8D4VQ31</accession>